<gene>
    <name evidence="1" type="ORF">SLS53_008951</name>
</gene>
<evidence type="ECO:0000313" key="2">
    <source>
        <dbReference type="Proteomes" id="UP001320245"/>
    </source>
</evidence>
<protein>
    <submittedName>
        <fullName evidence="1">Uncharacterized protein</fullName>
    </submittedName>
</protein>
<keyword evidence="2" id="KW-1185">Reference proteome</keyword>
<reference evidence="1 2" key="1">
    <citation type="journal article" date="2023" name="PLoS ONE">
        <title>Cytospora paraplurivora sp. nov. isolated from orchards with fruit tree decline syndrome in Ontario, Canada.</title>
        <authorList>
            <person name="Ilyukhin E."/>
            <person name="Nguyen H.D.T."/>
            <person name="Castle A.J."/>
            <person name="Ellouze W."/>
        </authorList>
    </citation>
    <scope>NUCLEOTIDE SEQUENCE [LARGE SCALE GENOMIC DNA]</scope>
    <source>
        <strain evidence="1 2">FDS-564</strain>
    </source>
</reference>
<organism evidence="1 2">
    <name type="scientific">Cytospora paraplurivora</name>
    <dbReference type="NCBI Taxonomy" id="2898453"/>
    <lineage>
        <taxon>Eukaryota</taxon>
        <taxon>Fungi</taxon>
        <taxon>Dikarya</taxon>
        <taxon>Ascomycota</taxon>
        <taxon>Pezizomycotina</taxon>
        <taxon>Sordariomycetes</taxon>
        <taxon>Sordariomycetidae</taxon>
        <taxon>Diaporthales</taxon>
        <taxon>Cytosporaceae</taxon>
        <taxon>Cytospora</taxon>
    </lineage>
</organism>
<name>A0AAN9TZ25_9PEZI</name>
<accession>A0AAN9TZ25</accession>
<comment type="caution">
    <text evidence="1">The sequence shown here is derived from an EMBL/GenBank/DDBJ whole genome shotgun (WGS) entry which is preliminary data.</text>
</comment>
<proteinExistence type="predicted"/>
<dbReference type="EMBL" id="JAJSPL020000061">
    <property type="protein sequence ID" value="KAK7730561.1"/>
    <property type="molecule type" value="Genomic_DNA"/>
</dbReference>
<sequence>MVLERDKDVLDGNAPGPVPVPACGGVESVDVVCGNEGVVVAAKLALLALAAAAALELDKNLQYDDEDTTQVQALEI</sequence>
<evidence type="ECO:0000313" key="1">
    <source>
        <dbReference type="EMBL" id="KAK7730561.1"/>
    </source>
</evidence>
<dbReference type="Proteomes" id="UP001320245">
    <property type="component" value="Unassembled WGS sequence"/>
</dbReference>
<dbReference type="AlphaFoldDB" id="A0AAN9TZ25"/>